<reference evidence="1 2" key="1">
    <citation type="journal article" date="2014" name="Nat. Commun.">
        <title>Molecular traces of alternative social organization in a termite genome.</title>
        <authorList>
            <person name="Terrapon N."/>
            <person name="Li C."/>
            <person name="Robertson H.M."/>
            <person name="Ji L."/>
            <person name="Meng X."/>
            <person name="Booth W."/>
            <person name="Chen Z."/>
            <person name="Childers C.P."/>
            <person name="Glastad K.M."/>
            <person name="Gokhale K."/>
            <person name="Gowin J."/>
            <person name="Gronenberg W."/>
            <person name="Hermansen R.A."/>
            <person name="Hu H."/>
            <person name="Hunt B.G."/>
            <person name="Huylmans A.K."/>
            <person name="Khalil S.M."/>
            <person name="Mitchell R.D."/>
            <person name="Munoz-Torres M.C."/>
            <person name="Mustard J.A."/>
            <person name="Pan H."/>
            <person name="Reese J.T."/>
            <person name="Scharf M.E."/>
            <person name="Sun F."/>
            <person name="Vogel H."/>
            <person name="Xiao J."/>
            <person name="Yang W."/>
            <person name="Yang Z."/>
            <person name="Yang Z."/>
            <person name="Zhou J."/>
            <person name="Zhu J."/>
            <person name="Brent C.S."/>
            <person name="Elsik C.G."/>
            <person name="Goodisman M.A."/>
            <person name="Liberles D.A."/>
            <person name="Roe R.M."/>
            <person name="Vargo E.L."/>
            <person name="Vilcinskas A."/>
            <person name="Wang J."/>
            <person name="Bornberg-Bauer E."/>
            <person name="Korb J."/>
            <person name="Zhang G."/>
            <person name="Liebig J."/>
        </authorList>
    </citation>
    <scope>NUCLEOTIDE SEQUENCE [LARGE SCALE GENOMIC DNA]</scope>
    <source>
        <tissue evidence="1">Whole organism</tissue>
    </source>
</reference>
<gene>
    <name evidence="1" type="ORF">L798_08756</name>
</gene>
<dbReference type="AlphaFoldDB" id="A0A067RDX5"/>
<protein>
    <submittedName>
        <fullName evidence="1">Uncharacterized protein</fullName>
    </submittedName>
</protein>
<name>A0A067RDX5_ZOONE</name>
<dbReference type="EMBL" id="KK852756">
    <property type="protein sequence ID" value="KDR17075.1"/>
    <property type="molecule type" value="Genomic_DNA"/>
</dbReference>
<accession>A0A067RDX5</accession>
<organism evidence="1 2">
    <name type="scientific">Zootermopsis nevadensis</name>
    <name type="common">Dampwood termite</name>
    <dbReference type="NCBI Taxonomy" id="136037"/>
    <lineage>
        <taxon>Eukaryota</taxon>
        <taxon>Metazoa</taxon>
        <taxon>Ecdysozoa</taxon>
        <taxon>Arthropoda</taxon>
        <taxon>Hexapoda</taxon>
        <taxon>Insecta</taxon>
        <taxon>Pterygota</taxon>
        <taxon>Neoptera</taxon>
        <taxon>Polyneoptera</taxon>
        <taxon>Dictyoptera</taxon>
        <taxon>Blattodea</taxon>
        <taxon>Blattoidea</taxon>
        <taxon>Termitoidae</taxon>
        <taxon>Termopsidae</taxon>
        <taxon>Zootermopsis</taxon>
    </lineage>
</organism>
<dbReference type="InParanoid" id="A0A067RDX5"/>
<dbReference type="Proteomes" id="UP000027135">
    <property type="component" value="Unassembled WGS sequence"/>
</dbReference>
<sequence length="160" mass="17551">MCVFNQSTSSTIALLGHVTHVPVKEGLHSVIKCLKNQDLAFSPPSSPEDKTVKSRAYCSCAVCRGETHCRSSRRHDKLAVASVENFGQESAFHRPATVPPGQRYMRAPPLCSSARYRIPEGLHTPVPVVLKYYTAPSSVVTPAAPMCYRWKMFADTSSAI</sequence>
<keyword evidence="2" id="KW-1185">Reference proteome</keyword>
<proteinExistence type="predicted"/>
<evidence type="ECO:0000313" key="1">
    <source>
        <dbReference type="EMBL" id="KDR17075.1"/>
    </source>
</evidence>
<evidence type="ECO:0000313" key="2">
    <source>
        <dbReference type="Proteomes" id="UP000027135"/>
    </source>
</evidence>